<evidence type="ECO:0000256" key="1">
    <source>
        <dbReference type="SAM" id="MobiDB-lite"/>
    </source>
</evidence>
<feature type="region of interest" description="Disordered" evidence="1">
    <location>
        <begin position="471"/>
        <end position="490"/>
    </location>
</feature>
<organism evidence="2">
    <name type="scientific">Anopheles sinensis</name>
    <name type="common">Mosquito</name>
    <dbReference type="NCBI Taxonomy" id="74873"/>
    <lineage>
        <taxon>Eukaryota</taxon>
        <taxon>Metazoa</taxon>
        <taxon>Ecdysozoa</taxon>
        <taxon>Arthropoda</taxon>
        <taxon>Hexapoda</taxon>
        <taxon>Insecta</taxon>
        <taxon>Pterygota</taxon>
        <taxon>Neoptera</taxon>
        <taxon>Endopterygota</taxon>
        <taxon>Diptera</taxon>
        <taxon>Nematocera</taxon>
        <taxon>Culicoidea</taxon>
        <taxon>Culicidae</taxon>
        <taxon>Anophelinae</taxon>
        <taxon>Anopheles</taxon>
    </lineage>
</organism>
<dbReference type="SUPFAM" id="SSF55979">
    <property type="entry name" value="DNA clamp"/>
    <property type="match status" value="1"/>
</dbReference>
<dbReference type="Pfam" id="PF04139">
    <property type="entry name" value="Rad9"/>
    <property type="match status" value="1"/>
</dbReference>
<dbReference type="AlphaFoldDB" id="A0A084VXX8"/>
<dbReference type="GO" id="GO:0031573">
    <property type="term" value="P:mitotic intra-S DNA damage checkpoint signaling"/>
    <property type="evidence" value="ECO:0007669"/>
    <property type="project" value="TreeGrafter"/>
</dbReference>
<feature type="compositionally biased region" description="Polar residues" evidence="1">
    <location>
        <begin position="386"/>
        <end position="402"/>
    </location>
</feature>
<feature type="region of interest" description="Disordered" evidence="1">
    <location>
        <begin position="357"/>
        <end position="402"/>
    </location>
</feature>
<dbReference type="GO" id="GO:0000076">
    <property type="term" value="P:DNA replication checkpoint signaling"/>
    <property type="evidence" value="ECO:0007669"/>
    <property type="project" value="TreeGrafter"/>
</dbReference>
<dbReference type="GO" id="GO:0030896">
    <property type="term" value="C:checkpoint clamp complex"/>
    <property type="evidence" value="ECO:0007669"/>
    <property type="project" value="InterPro"/>
</dbReference>
<evidence type="ECO:0000313" key="2">
    <source>
        <dbReference type="EMBL" id="KFB42822.1"/>
    </source>
</evidence>
<reference evidence="3" key="2">
    <citation type="submission" date="2020-05" db="UniProtKB">
        <authorList>
            <consortium name="EnsemblMetazoa"/>
        </authorList>
    </citation>
    <scope>IDENTIFICATION</scope>
</reference>
<dbReference type="OMA" id="HTTRDEY"/>
<dbReference type="VEuPathDB" id="VectorBase:ASIS004140"/>
<dbReference type="STRING" id="74873.A0A084VXX8"/>
<dbReference type="EMBL" id="ATLV01018211">
    <property type="status" value="NOT_ANNOTATED_CDS"/>
    <property type="molecule type" value="Genomic_DNA"/>
</dbReference>
<dbReference type="EMBL" id="KE525224">
    <property type="protein sequence ID" value="KFB42822.1"/>
    <property type="molecule type" value="Genomic_DNA"/>
</dbReference>
<dbReference type="VEuPathDB" id="VectorBase:ASIC010574"/>
<dbReference type="GO" id="GO:0006281">
    <property type="term" value="P:DNA repair"/>
    <property type="evidence" value="ECO:0007669"/>
    <property type="project" value="TreeGrafter"/>
</dbReference>
<dbReference type="GO" id="GO:0071479">
    <property type="term" value="P:cellular response to ionizing radiation"/>
    <property type="evidence" value="ECO:0007669"/>
    <property type="project" value="TreeGrafter"/>
</dbReference>
<dbReference type="InterPro" id="IPR046938">
    <property type="entry name" value="DNA_clamp_sf"/>
</dbReference>
<keyword evidence="4" id="KW-1185">Reference proteome</keyword>
<dbReference type="PANTHER" id="PTHR15237">
    <property type="entry name" value="DNA REPAIR PROTEIN RAD9"/>
    <property type="match status" value="1"/>
</dbReference>
<dbReference type="PANTHER" id="PTHR15237:SF0">
    <property type="entry name" value="CELL CYCLE CHECKPOINT CONTROL PROTEIN"/>
    <property type="match status" value="1"/>
</dbReference>
<dbReference type="InterPro" id="IPR007268">
    <property type="entry name" value="Rad9/Ddc1"/>
</dbReference>
<dbReference type="OrthoDB" id="60092at2759"/>
<dbReference type="EnsemblMetazoa" id="ASIC010574-RA">
    <property type="protein sequence ID" value="ASIC010574-PA"/>
    <property type="gene ID" value="ASIC010574"/>
</dbReference>
<dbReference type="Gene3D" id="3.70.10.10">
    <property type="match status" value="1"/>
</dbReference>
<accession>A0A084VXX8</accession>
<evidence type="ECO:0000313" key="3">
    <source>
        <dbReference type="EnsemblMetazoa" id="ASIC010574-PA"/>
    </source>
</evidence>
<protein>
    <submittedName>
        <fullName evidence="2">AGAP002522-PA-like protein</fullName>
    </submittedName>
</protein>
<evidence type="ECO:0000313" key="4">
    <source>
        <dbReference type="Proteomes" id="UP000030765"/>
    </source>
</evidence>
<sequence length="550" mass="61710">MNFVLPGANVRMLARTVNCFSKIGNELFFEATPDGLELKTINATNTAYAVAQFKQDFFISFQQGNADTPDENCCKISVKPILKIFKSLSTIQTCKIWLDIAHSKIIFQFRCKSEVLKTHKIFLLESEHINSLNLSQTFPSEIIANHKAFSNMLLHLHHSIDEVTFDLKEDKAVVSNFVDNEQSDRSTLRSALTVDTNTFQLYKLDQKASLTFCYKEFKAITMFASFTRLDIQMSFSQAGSPLMIQMNKSGVVQLKVILGTMQPSPHLYNRRVHRRNDSKRNTANRSVQMDSEAINTLLTEDITHNTETSQDVTSSAIRLTANDSDTRANFAHRNNSQVSSNVKAKRTVQDVVNEKLQEDSTVARSSRSEVPEQLNSVLDRQHKSTGKTTLTNEPSSETLFNTNSENFPFLDGIHLPTANGNDLNSLASVPVATGTYKKAKETPHPIEIASTDSDNDLCEVGEPISASVFSRKRNATDNSPPERDQRPKKNCTKPIAEIVPESPEVIEERKRKQAKLRHIFRRCFEPTFDPAMQPGCSQIFAANSDSEGES</sequence>
<gene>
    <name evidence="2" type="ORF">ZHAS_00010574</name>
</gene>
<dbReference type="Proteomes" id="UP000030765">
    <property type="component" value="Unassembled WGS sequence"/>
</dbReference>
<name>A0A084VXX8_ANOSI</name>
<reference evidence="2 4" key="1">
    <citation type="journal article" date="2014" name="BMC Genomics">
        <title>Genome sequence of Anopheles sinensis provides insight into genetics basis of mosquito competence for malaria parasites.</title>
        <authorList>
            <person name="Zhou D."/>
            <person name="Zhang D."/>
            <person name="Ding G."/>
            <person name="Shi L."/>
            <person name="Hou Q."/>
            <person name="Ye Y."/>
            <person name="Xu Y."/>
            <person name="Zhou H."/>
            <person name="Xiong C."/>
            <person name="Li S."/>
            <person name="Yu J."/>
            <person name="Hong S."/>
            <person name="Yu X."/>
            <person name="Zou P."/>
            <person name="Chen C."/>
            <person name="Chang X."/>
            <person name="Wang W."/>
            <person name="Lv Y."/>
            <person name="Sun Y."/>
            <person name="Ma L."/>
            <person name="Shen B."/>
            <person name="Zhu C."/>
        </authorList>
    </citation>
    <scope>NUCLEOTIDE SEQUENCE [LARGE SCALE GENOMIC DNA]</scope>
</reference>
<proteinExistence type="predicted"/>